<sequence length="559" mass="64810">MSLWATVGTCTATRTFRQILAPTHDAKPVPPKMPKEAEMRDESTQVGWTTDLRPKVSTTTGTIVIQAFEPVYLKPEMGNSFWKFATADGQTIAESTIQSCIASSLIYAYNLLRRLNVYRNTQYPTSKLFRIMPRNMDTATLRYKWFSQGDIGPRSIIKLNNDWVVQQAISEHTFQKDHDDHLARRGPSWTAIRLLVEDRSARTKAYMRTYKQLMHGGTEAEPARVRTRQANSSWCPVELKAYRSLPNKRPLIVPRLLGERVTKQDASGWVPDGFLIYIVWEIVPGIQLGDPCGSKVFWTLERAERDLIREKFKEGYMKLYEWGFDPRPGCGQNLVWNAKTSTLYFVGWFLAYEDIEKKEWTPRFWYFWDLVRAPEKRQRHENPDDSWMWPLQGIEDILFILLLSSDHLYHSIWSVKHPVDSKEKRFFMGNITFSFSWTTSVVDVQEPLPAHSHGLSYVWVYVGDEHGVQGQFNLLIGQAATCTKKKAMRPNQTLRNFYGILCKVVHKRQCSLRARNPKPSGTEITAYNILGKSIRAWPDLEWGYNVSREIFFSRILCPD</sequence>
<proteinExistence type="predicted"/>
<feature type="compositionally biased region" description="Basic and acidic residues" evidence="1">
    <location>
        <begin position="33"/>
        <end position="43"/>
    </location>
</feature>
<reference evidence="2 3" key="1">
    <citation type="submission" date="2018-07" db="EMBL/GenBank/DDBJ databases">
        <title>Section-level genome sequencing of Aspergillus section Nigri to investigate inter- and intra-species variation.</title>
        <authorList>
            <consortium name="DOE Joint Genome Institute"/>
            <person name="Vesth T.C."/>
            <person name="Nybo J.L."/>
            <person name="Theobald S."/>
            <person name="Frisvad J.C."/>
            <person name="Larsen T.O."/>
            <person name="Nielsen K.F."/>
            <person name="Hoof J.B."/>
            <person name="Brandl J."/>
            <person name="Salamov A."/>
            <person name="Riley R."/>
            <person name="Gladden J.M."/>
            <person name="Phatale P."/>
            <person name="Nielsen M.T."/>
            <person name="Lyhne E.K."/>
            <person name="Kogle M.E."/>
            <person name="Strasser K."/>
            <person name="McDonnell E."/>
            <person name="Barry K."/>
            <person name="Clum A."/>
            <person name="Chen C."/>
            <person name="Nolan M."/>
            <person name="Sandor L."/>
            <person name="Kuo A."/>
            <person name="Lipzen A."/>
            <person name="Hainaut M."/>
            <person name="Drula E."/>
            <person name="Tsang A."/>
            <person name="Magnuson J.K."/>
            <person name="Henrissat B."/>
            <person name="Wiebenga A."/>
            <person name="Simmons B.A."/>
            <person name="Makela M.R."/>
            <person name="De vries R.P."/>
            <person name="Grigoriev I.V."/>
            <person name="Mortensen U.H."/>
            <person name="Baker S.E."/>
            <person name="Andersen M.R."/>
        </authorList>
    </citation>
    <scope>NUCLEOTIDE SEQUENCE [LARGE SCALE GENOMIC DNA]</scope>
    <source>
        <strain evidence="2 3">ATCC 13496</strain>
    </source>
</reference>
<protein>
    <submittedName>
        <fullName evidence="2">Uncharacterized protein</fullName>
    </submittedName>
</protein>
<evidence type="ECO:0000256" key="1">
    <source>
        <dbReference type="SAM" id="MobiDB-lite"/>
    </source>
</evidence>
<evidence type="ECO:0000313" key="3">
    <source>
        <dbReference type="Proteomes" id="UP000253845"/>
    </source>
</evidence>
<feature type="region of interest" description="Disordered" evidence="1">
    <location>
        <begin position="23"/>
        <end position="45"/>
    </location>
</feature>
<dbReference type="Proteomes" id="UP000253845">
    <property type="component" value="Unassembled WGS sequence"/>
</dbReference>
<dbReference type="AlphaFoldDB" id="A0A370BYI9"/>
<gene>
    <name evidence="2" type="ORF">M747DRAFT_236866</name>
</gene>
<accession>A0A370BYI9</accession>
<dbReference type="VEuPathDB" id="FungiDB:M747DRAFT_236866"/>
<evidence type="ECO:0000313" key="2">
    <source>
        <dbReference type="EMBL" id="RDH20546.1"/>
    </source>
</evidence>
<name>A0A370BYI9_ASPNG</name>
<dbReference type="EMBL" id="KZ851914">
    <property type="protein sequence ID" value="RDH20546.1"/>
    <property type="molecule type" value="Genomic_DNA"/>
</dbReference>
<organism evidence="2 3">
    <name type="scientific">Aspergillus niger ATCC 13496</name>
    <dbReference type="NCBI Taxonomy" id="1353008"/>
    <lineage>
        <taxon>Eukaryota</taxon>
        <taxon>Fungi</taxon>
        <taxon>Dikarya</taxon>
        <taxon>Ascomycota</taxon>
        <taxon>Pezizomycotina</taxon>
        <taxon>Eurotiomycetes</taxon>
        <taxon>Eurotiomycetidae</taxon>
        <taxon>Eurotiales</taxon>
        <taxon>Aspergillaceae</taxon>
        <taxon>Aspergillus</taxon>
        <taxon>Aspergillus subgen. Circumdati</taxon>
    </lineage>
</organism>